<evidence type="ECO:0000313" key="3">
    <source>
        <dbReference type="Proteomes" id="UP000199607"/>
    </source>
</evidence>
<keyword evidence="3" id="KW-1185">Reference proteome</keyword>
<dbReference type="EMBL" id="FOTC01000002">
    <property type="protein sequence ID" value="SFL05999.1"/>
    <property type="molecule type" value="Genomic_DNA"/>
</dbReference>
<dbReference type="AlphaFoldDB" id="A0A1I4EL40"/>
<evidence type="ECO:0000256" key="1">
    <source>
        <dbReference type="SAM" id="MobiDB-lite"/>
    </source>
</evidence>
<feature type="region of interest" description="Disordered" evidence="1">
    <location>
        <begin position="1"/>
        <end position="29"/>
    </location>
</feature>
<sequence>MTDYMLHVPSIRGATKESPDMPYQEDDFPMDDMSDIDDYFLLSTSDIPPEDFDDLYLPVCHIDQRLSLPLLKRALDEIDTLDDLDEETKAETIDMIHDLGECFPNDGLDD</sequence>
<organism evidence="2 3">
    <name type="scientific">Halogranum rubrum</name>
    <dbReference type="NCBI Taxonomy" id="553466"/>
    <lineage>
        <taxon>Archaea</taxon>
        <taxon>Methanobacteriati</taxon>
        <taxon>Methanobacteriota</taxon>
        <taxon>Stenosarchaea group</taxon>
        <taxon>Halobacteria</taxon>
        <taxon>Halobacteriales</taxon>
        <taxon>Haloferacaceae</taxon>
    </lineage>
</organism>
<protein>
    <submittedName>
        <fullName evidence="2">Uncharacterized protein</fullName>
    </submittedName>
</protein>
<dbReference type="RefSeq" id="WP_009366117.1">
    <property type="nucleotide sequence ID" value="NZ_FOTC01000002.1"/>
</dbReference>
<proteinExistence type="predicted"/>
<gene>
    <name evidence="2" type="ORF">SAMN04487950_2230</name>
</gene>
<accession>A0A1I4EL40</accession>
<dbReference type="Proteomes" id="UP000199607">
    <property type="component" value="Unassembled WGS sequence"/>
</dbReference>
<name>A0A1I4EL40_9EURY</name>
<evidence type="ECO:0000313" key="2">
    <source>
        <dbReference type="EMBL" id="SFL05999.1"/>
    </source>
</evidence>
<reference evidence="3" key="1">
    <citation type="submission" date="2016-10" db="EMBL/GenBank/DDBJ databases">
        <authorList>
            <person name="Varghese N."/>
            <person name="Submissions S."/>
        </authorList>
    </citation>
    <scope>NUCLEOTIDE SEQUENCE [LARGE SCALE GENOMIC DNA]</scope>
    <source>
        <strain evidence="3">CGMCC 1.7738</strain>
    </source>
</reference>